<dbReference type="Proteomes" id="UP000796880">
    <property type="component" value="Unassembled WGS sequence"/>
</dbReference>
<proteinExistence type="predicted"/>
<feature type="domain" description="DUF7796" evidence="1">
    <location>
        <begin position="102"/>
        <end position="444"/>
    </location>
</feature>
<dbReference type="PANTHER" id="PTHR35112:SF1">
    <property type="entry name" value="RING_FYVE_PHD ZINC FINGER SUPERFAMILY PROTEIN"/>
    <property type="match status" value="1"/>
</dbReference>
<dbReference type="PANTHER" id="PTHR35112">
    <property type="entry name" value="OS08G0360500 PROTEIN"/>
    <property type="match status" value="1"/>
</dbReference>
<dbReference type="OrthoDB" id="2016723at2759"/>
<evidence type="ECO:0000313" key="2">
    <source>
        <dbReference type="EMBL" id="KAF3446880.1"/>
    </source>
</evidence>
<organism evidence="2 3">
    <name type="scientific">Rhamnella rubrinervis</name>
    <dbReference type="NCBI Taxonomy" id="2594499"/>
    <lineage>
        <taxon>Eukaryota</taxon>
        <taxon>Viridiplantae</taxon>
        <taxon>Streptophyta</taxon>
        <taxon>Embryophyta</taxon>
        <taxon>Tracheophyta</taxon>
        <taxon>Spermatophyta</taxon>
        <taxon>Magnoliopsida</taxon>
        <taxon>eudicotyledons</taxon>
        <taxon>Gunneridae</taxon>
        <taxon>Pentapetalae</taxon>
        <taxon>rosids</taxon>
        <taxon>fabids</taxon>
        <taxon>Rosales</taxon>
        <taxon>Rhamnaceae</taxon>
        <taxon>rhamnoid group</taxon>
        <taxon>Rhamneae</taxon>
        <taxon>Rhamnella</taxon>
    </lineage>
</organism>
<evidence type="ECO:0000313" key="3">
    <source>
        <dbReference type="Proteomes" id="UP000796880"/>
    </source>
</evidence>
<comment type="caution">
    <text evidence="2">The sequence shown here is derived from an EMBL/GenBank/DDBJ whole genome shotgun (WGS) entry which is preliminary data.</text>
</comment>
<reference evidence="2" key="1">
    <citation type="submission" date="2020-03" db="EMBL/GenBank/DDBJ databases">
        <title>A high-quality chromosome-level genome assembly of a woody plant with both climbing and erect habits, Rhamnella rubrinervis.</title>
        <authorList>
            <person name="Lu Z."/>
            <person name="Yang Y."/>
            <person name="Zhu X."/>
            <person name="Sun Y."/>
        </authorList>
    </citation>
    <scope>NUCLEOTIDE SEQUENCE</scope>
    <source>
        <strain evidence="2">BYM</strain>
        <tissue evidence="2">Leaf</tissue>
    </source>
</reference>
<dbReference type="EMBL" id="VOIH02000005">
    <property type="protein sequence ID" value="KAF3446880.1"/>
    <property type="molecule type" value="Genomic_DNA"/>
</dbReference>
<keyword evidence="3" id="KW-1185">Reference proteome</keyword>
<dbReference type="InterPro" id="IPR056698">
    <property type="entry name" value="DUF7796"/>
</dbReference>
<accession>A0A8K0H7K5</accession>
<protein>
    <recommendedName>
        <fullName evidence="1">DUF7796 domain-containing protein</fullName>
    </recommendedName>
</protein>
<evidence type="ECO:0000259" key="1">
    <source>
        <dbReference type="Pfam" id="PF25072"/>
    </source>
</evidence>
<dbReference type="Pfam" id="PF25072">
    <property type="entry name" value="DUF7796"/>
    <property type="match status" value="1"/>
</dbReference>
<dbReference type="AlphaFoldDB" id="A0A8K0H7K5"/>
<sequence>MLKKTEKMSMYFTKWISDLDWRLLFLIIPPLSLLLFLSISSASTNPFSSFAPIQSFILGPATFHNISVNSPNYPALPSDDVLTRNGSPSTLSTWRRRKGELDRSRMAVCLVGGARRFELTGPSIVQRILMEYPNSDLFLHSPMDPNAFKFSLLKKAPRLASVRIFVPTTMPETESQVRVLTAKNSPNGIQGLLQYFNLVEGCLTMIQNYQKQNDFVYDWIVRTRVDGFWNAPLHPKNFIPGQYLVPPGSAYGGLNDRLGIGDLNTSIVALSRLSLIPELDSAGFSQLNSETAFKAQLTTKRVAYQVKRLPFCVVTDRRYGFPPSRYGVPVAALSSAGPLSGAKCRPCTPICRGPCVADVMLGLDKGWSWTNWGNGTLELCDAHDDWEMGWEKTFDRVAGKKLASERKRVRRLTMKQCIDDFKQMQRRTSNWEAPPVEEICRLGARPS</sequence>
<name>A0A8K0H7K5_9ROSA</name>
<gene>
    <name evidence="2" type="ORF">FNV43_RR12060</name>
</gene>